<keyword evidence="1" id="KW-0472">Membrane</keyword>
<proteinExistence type="predicted"/>
<feature type="transmembrane region" description="Helical" evidence="1">
    <location>
        <begin position="61"/>
        <end position="81"/>
    </location>
</feature>
<evidence type="ECO:0008006" key="4">
    <source>
        <dbReference type="Google" id="ProtNLM"/>
    </source>
</evidence>
<evidence type="ECO:0000256" key="1">
    <source>
        <dbReference type="SAM" id="Phobius"/>
    </source>
</evidence>
<organism evidence="2 3">
    <name type="scientific">Salibacterium halotolerans</name>
    <dbReference type="NCBI Taxonomy" id="1884432"/>
    <lineage>
        <taxon>Bacteria</taxon>
        <taxon>Bacillati</taxon>
        <taxon>Bacillota</taxon>
        <taxon>Bacilli</taxon>
        <taxon>Bacillales</taxon>
        <taxon>Bacillaceae</taxon>
    </lineage>
</organism>
<dbReference type="AlphaFoldDB" id="A0A1I5S0C7"/>
<evidence type="ECO:0000313" key="3">
    <source>
        <dbReference type="Proteomes" id="UP000198892"/>
    </source>
</evidence>
<keyword evidence="1" id="KW-0812">Transmembrane</keyword>
<feature type="transmembrane region" description="Helical" evidence="1">
    <location>
        <begin position="20"/>
        <end position="41"/>
    </location>
</feature>
<feature type="transmembrane region" description="Helical" evidence="1">
    <location>
        <begin position="212"/>
        <end position="234"/>
    </location>
</feature>
<dbReference type="CDD" id="cd21809">
    <property type="entry name" value="ABC-2_lan_permease-like"/>
    <property type="match status" value="1"/>
</dbReference>
<feature type="transmembrane region" description="Helical" evidence="1">
    <location>
        <begin position="135"/>
        <end position="158"/>
    </location>
</feature>
<sequence length="240" mass="27008">MLKELLLVEFLKTRRLRLWLLVLIGPVLGVFFALGNFLFMNEGDNGWLEAWTQVQIFYSPLIFPILTGVYAALVCRTEYIGKGWKQLLSFPVKRYQVYLSKLILVCLLLLFTQLLLLLFYVGAGTVVGISNYIPWISLFGFIAKGWLASLPLAAIQILSSIYWRSFGAPLALNIGLSLPALLIANSSFGQYYPWAQPMLAMSPADESPIQSYLMFYILVLGLFIVISLTGAVIFKKQDFA</sequence>
<dbReference type="STRING" id="1884432.SAMN05518683_1082"/>
<accession>A0A1I5S0C7</accession>
<dbReference type="Proteomes" id="UP000198892">
    <property type="component" value="Unassembled WGS sequence"/>
</dbReference>
<feature type="transmembrane region" description="Helical" evidence="1">
    <location>
        <begin position="102"/>
        <end position="123"/>
    </location>
</feature>
<gene>
    <name evidence="2" type="ORF">SAMN05518683_1082</name>
</gene>
<protein>
    <recommendedName>
        <fullName evidence="4">ABC-2 type transport system permease protein</fullName>
    </recommendedName>
</protein>
<dbReference type="Pfam" id="PF12730">
    <property type="entry name" value="ABC2_membrane_4"/>
    <property type="match status" value="1"/>
</dbReference>
<reference evidence="3" key="1">
    <citation type="submission" date="2016-10" db="EMBL/GenBank/DDBJ databases">
        <authorList>
            <person name="Varghese N."/>
            <person name="Submissions S."/>
        </authorList>
    </citation>
    <scope>NUCLEOTIDE SEQUENCE [LARGE SCALE GENOMIC DNA]</scope>
    <source>
        <strain evidence="3">S7</strain>
    </source>
</reference>
<feature type="transmembrane region" description="Helical" evidence="1">
    <location>
        <begin position="170"/>
        <end position="192"/>
    </location>
</feature>
<keyword evidence="1" id="KW-1133">Transmembrane helix</keyword>
<dbReference type="EMBL" id="FOXD01000008">
    <property type="protein sequence ID" value="SFP64229.1"/>
    <property type="molecule type" value="Genomic_DNA"/>
</dbReference>
<dbReference type="PANTHER" id="PTHR37305">
    <property type="entry name" value="INTEGRAL MEMBRANE PROTEIN-RELATED"/>
    <property type="match status" value="1"/>
</dbReference>
<dbReference type="PANTHER" id="PTHR37305:SF1">
    <property type="entry name" value="MEMBRANE PROTEIN"/>
    <property type="match status" value="1"/>
</dbReference>
<keyword evidence="3" id="KW-1185">Reference proteome</keyword>
<dbReference type="RefSeq" id="WP_093336669.1">
    <property type="nucleotide sequence ID" value="NZ_FOXD01000008.1"/>
</dbReference>
<dbReference type="OrthoDB" id="9781996at2"/>
<evidence type="ECO:0000313" key="2">
    <source>
        <dbReference type="EMBL" id="SFP64229.1"/>
    </source>
</evidence>
<name>A0A1I5S0C7_9BACI</name>